<evidence type="ECO:0000313" key="2">
    <source>
        <dbReference type="EMBL" id="MDP9869698.1"/>
    </source>
</evidence>
<feature type="region of interest" description="Disordered" evidence="1">
    <location>
        <begin position="37"/>
        <end position="83"/>
    </location>
</feature>
<name>A0ABT9RK72_9ACTN</name>
<gene>
    <name evidence="2" type="ORF">J2S55_008964</name>
</gene>
<organism evidence="2 3">
    <name type="scientific">Streptosporangium brasiliense</name>
    <dbReference type="NCBI Taxonomy" id="47480"/>
    <lineage>
        <taxon>Bacteria</taxon>
        <taxon>Bacillati</taxon>
        <taxon>Actinomycetota</taxon>
        <taxon>Actinomycetes</taxon>
        <taxon>Streptosporangiales</taxon>
        <taxon>Streptosporangiaceae</taxon>
        <taxon>Streptosporangium</taxon>
    </lineage>
</organism>
<evidence type="ECO:0000256" key="1">
    <source>
        <dbReference type="SAM" id="MobiDB-lite"/>
    </source>
</evidence>
<proteinExistence type="predicted"/>
<dbReference type="Proteomes" id="UP001230426">
    <property type="component" value="Unassembled WGS sequence"/>
</dbReference>
<accession>A0ABT9RK72</accession>
<feature type="compositionally biased region" description="Polar residues" evidence="1">
    <location>
        <begin position="48"/>
        <end position="64"/>
    </location>
</feature>
<dbReference type="EMBL" id="JAUSRB010000002">
    <property type="protein sequence ID" value="MDP9869698.1"/>
    <property type="molecule type" value="Genomic_DNA"/>
</dbReference>
<reference evidence="2 3" key="1">
    <citation type="submission" date="2023-07" db="EMBL/GenBank/DDBJ databases">
        <title>Sequencing the genomes of 1000 actinobacteria strains.</title>
        <authorList>
            <person name="Klenk H.-P."/>
        </authorList>
    </citation>
    <scope>NUCLEOTIDE SEQUENCE [LARGE SCALE GENOMIC DNA]</scope>
    <source>
        <strain evidence="2 3">DSM 44109</strain>
    </source>
</reference>
<comment type="caution">
    <text evidence="2">The sequence shown here is derived from an EMBL/GenBank/DDBJ whole genome shotgun (WGS) entry which is preliminary data.</text>
</comment>
<protein>
    <submittedName>
        <fullName evidence="2">Uncharacterized protein</fullName>
    </submittedName>
</protein>
<sequence>MAVGGTGPLILSNRGPTWISELPGGEVRAGAMICERPAPSRTGAPSIRCSTSPQTPFSTGSRSSGTEKAEWTPDAGLRCRSHP</sequence>
<keyword evidence="3" id="KW-1185">Reference proteome</keyword>
<evidence type="ECO:0000313" key="3">
    <source>
        <dbReference type="Proteomes" id="UP001230426"/>
    </source>
</evidence>